<evidence type="ECO:0000313" key="2">
    <source>
        <dbReference type="EMBL" id="UOS86048.1"/>
    </source>
</evidence>
<dbReference type="Proteomes" id="UP000831892">
    <property type="component" value="Segment"/>
</dbReference>
<organism evidence="2 3">
    <name type="scientific">Hymenopteran rhabdo-related virus 46</name>
    <dbReference type="NCBI Taxonomy" id="2847807"/>
    <lineage>
        <taxon>Viruses</taxon>
        <taxon>Riboviria</taxon>
        <taxon>Orthornavirae</taxon>
        <taxon>Negarnaviricota</taxon>
        <taxon>Haploviricotina</taxon>
        <taxon>Monjiviricetes</taxon>
        <taxon>Mononegavirales</taxon>
        <taxon>Rhabdoviridae</taxon>
        <taxon>Deltarhabdovirinae</taxon>
        <taxon>Alphahymrhavirus</taxon>
        <taxon>Alphahymrhavirus radians</taxon>
    </lineage>
</organism>
<reference evidence="2" key="1">
    <citation type="journal article" date="2019" name="PLoS Pathog.">
        <title>Re-assessing the diversity of negative strand RNA viruses in insects.</title>
        <authorList>
            <person name="Kafer S."/>
            <person name="Paraskevopoulou S."/>
            <person name="Zirkel F."/>
            <person name="Wieseke N."/>
            <person name="Donath A."/>
            <person name="Petersen M."/>
            <person name="Jones T.C."/>
            <person name="Liu S."/>
            <person name="Zhou X."/>
            <person name="Middendorf M."/>
            <person name="Junglen S."/>
            <person name="Misof B."/>
            <person name="Drosten C."/>
        </authorList>
    </citation>
    <scope>NUCLEOTIDE SEQUENCE</scope>
    <source>
        <strain evidence="2">OKIAV46</strain>
    </source>
</reference>
<proteinExistence type="predicted"/>
<dbReference type="EMBL" id="MW314718">
    <property type="protein sequence ID" value="UOS86048.1"/>
    <property type="molecule type" value="Viral_cRNA"/>
</dbReference>
<feature type="compositionally biased region" description="Basic and acidic residues" evidence="1">
    <location>
        <begin position="37"/>
        <end position="48"/>
    </location>
</feature>
<accession>A0AAE9GYQ7</accession>
<evidence type="ECO:0000256" key="1">
    <source>
        <dbReference type="SAM" id="MobiDB-lite"/>
    </source>
</evidence>
<protein>
    <submittedName>
        <fullName evidence="2">Uncharacterized protein</fullName>
    </submittedName>
</protein>
<name>A0AAE9GYQ7_9RHAB</name>
<sequence>MSLEKVKITDDLYQMLNSAPDRMPPPPFSQFLDDDDPGRMRGGSDRGRSLLPTATGGAIPKKTSKSKEAHPNPCNYGSPAYMEMINDVDFLELPVNEAIKRILDVVANSKHPSEVELWTTYSATILTWQEEKEAILLELVVRHALKGAEGLCVFIEGALAGIQSARAKEHHRTTDTLALMIEQLTLETKALREEKVAHMRQVDQFVTQVNNAATNINTAMRAVESHHLTLVKSETTRAPPSTPSPHLFYKSSQPRQPPPTEPSDQSEEDASLPASAVPVPSIKEEGTYIAEGVVIKLTKSGLSFVSYQRPGFAPLSKAVKMPLKGAAILLNKNLHELEELGLKKPNWADFLSGDCTEKGKRLKEIIQGMTIGNFQWKKVLDEQALLLDT</sequence>
<reference evidence="2" key="2">
    <citation type="submission" date="2020-11" db="EMBL/GenBank/DDBJ databases">
        <authorList>
            <person name="Kaefer S."/>
            <person name="Paraskevopoulou S."/>
            <person name="Zirkel F."/>
            <person name="Wieseke N."/>
            <person name="Donath A."/>
            <person name="Petersen M."/>
            <person name="Jones T.C."/>
            <person name="Liu S."/>
            <person name="Zhou X."/>
            <person name="Middendorf M."/>
            <person name="Junglen S."/>
            <person name="Misof B."/>
            <person name="Drosten C."/>
        </authorList>
    </citation>
    <scope>NUCLEOTIDE SEQUENCE</scope>
    <source>
        <strain evidence="2">OKIAV46</strain>
    </source>
</reference>
<evidence type="ECO:0000313" key="3">
    <source>
        <dbReference type="Proteomes" id="UP000831892"/>
    </source>
</evidence>
<keyword evidence="3" id="KW-1185">Reference proteome</keyword>
<feature type="region of interest" description="Disordered" evidence="1">
    <location>
        <begin position="233"/>
        <end position="277"/>
    </location>
</feature>
<feature type="region of interest" description="Disordered" evidence="1">
    <location>
        <begin position="16"/>
        <end position="73"/>
    </location>
</feature>